<dbReference type="PANTHER" id="PTHR21017">
    <property type="entry name" value="NIPSNAP-RELATED"/>
    <property type="match status" value="1"/>
</dbReference>
<dbReference type="EMBL" id="JADGJH010003446">
    <property type="protein sequence ID" value="KAJ3090886.1"/>
    <property type="molecule type" value="Genomic_DNA"/>
</dbReference>
<proteinExistence type="inferred from homology"/>
<protein>
    <recommendedName>
        <fullName evidence="3">NIPSNAP domain-containing protein</fullName>
    </recommendedName>
</protein>
<comment type="caution">
    <text evidence="4">The sequence shown here is derived from an EMBL/GenBank/DDBJ whole genome shotgun (WGS) entry which is preliminary data.</text>
</comment>
<feature type="domain" description="NIPSNAP" evidence="3">
    <location>
        <begin position="125"/>
        <end position="194"/>
    </location>
</feature>
<comment type="similarity">
    <text evidence="1">Belongs to the NipSnap family.</text>
</comment>
<dbReference type="Pfam" id="PF07978">
    <property type="entry name" value="NIPSNAP"/>
    <property type="match status" value="1"/>
</dbReference>
<evidence type="ECO:0000256" key="2">
    <source>
        <dbReference type="SAM" id="MobiDB-lite"/>
    </source>
</evidence>
<evidence type="ECO:0000313" key="5">
    <source>
        <dbReference type="Proteomes" id="UP001211907"/>
    </source>
</evidence>
<dbReference type="GO" id="GO:0000423">
    <property type="term" value="P:mitophagy"/>
    <property type="evidence" value="ECO:0007669"/>
    <property type="project" value="UniProtKB-ARBA"/>
</dbReference>
<dbReference type="InterPro" id="IPR012577">
    <property type="entry name" value="NIPSNAP"/>
</dbReference>
<feature type="compositionally biased region" description="Low complexity" evidence="2">
    <location>
        <begin position="38"/>
        <end position="57"/>
    </location>
</feature>
<keyword evidence="5" id="KW-1185">Reference proteome</keyword>
<dbReference type="Gene3D" id="3.30.70.100">
    <property type="match status" value="1"/>
</dbReference>
<feature type="region of interest" description="Disordered" evidence="2">
    <location>
        <begin position="35"/>
        <end position="85"/>
    </location>
</feature>
<sequence length="226" mass="25649">MLVACSRFAFAASRQTTRHVFGSITTPISTATGSAGFPSRAFSSSNKASNSDANSSSPAPPPTPPRKGLLGSLLHGRTDDDDGAPDEAYFNDSQSKLAARGKYPEAWDDYTALISDYYPKVSNNPDYKMKLFGSWHTEIGKLDQVVHIWQYDNYPGYDGSIALRHKDEVRNEFMRKLRPMITSRENQIMLEFDFWYTSEPFNHGGIYELRTYNLKPGRLLEWKLEW</sequence>
<reference evidence="4" key="1">
    <citation type="submission" date="2020-05" db="EMBL/GenBank/DDBJ databases">
        <title>Phylogenomic resolution of chytrid fungi.</title>
        <authorList>
            <person name="Stajich J.E."/>
            <person name="Amses K."/>
            <person name="Simmons R."/>
            <person name="Seto K."/>
            <person name="Myers J."/>
            <person name="Bonds A."/>
            <person name="Quandt C.A."/>
            <person name="Barry K."/>
            <person name="Liu P."/>
            <person name="Grigoriev I."/>
            <person name="Longcore J.E."/>
            <person name="James T.Y."/>
        </authorList>
    </citation>
    <scope>NUCLEOTIDE SEQUENCE</scope>
    <source>
        <strain evidence="4">JEL0513</strain>
    </source>
</reference>
<dbReference type="GO" id="GO:0005739">
    <property type="term" value="C:mitochondrion"/>
    <property type="evidence" value="ECO:0007669"/>
    <property type="project" value="TreeGrafter"/>
</dbReference>
<evidence type="ECO:0000256" key="1">
    <source>
        <dbReference type="ARBA" id="ARBA00005291"/>
    </source>
</evidence>
<dbReference type="InterPro" id="IPR051557">
    <property type="entry name" value="NipSnap_domain"/>
</dbReference>
<accession>A0AAD5SRS6</accession>
<evidence type="ECO:0000259" key="3">
    <source>
        <dbReference type="Pfam" id="PF07978"/>
    </source>
</evidence>
<gene>
    <name evidence="4" type="ORF">HK100_007327</name>
</gene>
<name>A0AAD5SRS6_9FUNG</name>
<dbReference type="SUPFAM" id="SSF54909">
    <property type="entry name" value="Dimeric alpha+beta barrel"/>
    <property type="match status" value="1"/>
</dbReference>
<dbReference type="PANTHER" id="PTHR21017:SF17">
    <property type="entry name" value="PROTEIN NIPSNAP"/>
    <property type="match status" value="1"/>
</dbReference>
<evidence type="ECO:0000313" key="4">
    <source>
        <dbReference type="EMBL" id="KAJ3090886.1"/>
    </source>
</evidence>
<dbReference type="Proteomes" id="UP001211907">
    <property type="component" value="Unassembled WGS sequence"/>
</dbReference>
<organism evidence="4 5">
    <name type="scientific">Physocladia obscura</name>
    <dbReference type="NCBI Taxonomy" id="109957"/>
    <lineage>
        <taxon>Eukaryota</taxon>
        <taxon>Fungi</taxon>
        <taxon>Fungi incertae sedis</taxon>
        <taxon>Chytridiomycota</taxon>
        <taxon>Chytridiomycota incertae sedis</taxon>
        <taxon>Chytridiomycetes</taxon>
        <taxon>Chytridiales</taxon>
        <taxon>Chytriomycetaceae</taxon>
        <taxon>Physocladia</taxon>
    </lineage>
</organism>
<dbReference type="InterPro" id="IPR011008">
    <property type="entry name" value="Dimeric_a/b-barrel"/>
</dbReference>
<dbReference type="AlphaFoldDB" id="A0AAD5SRS6"/>